<comment type="caution">
    <text evidence="1">The sequence shown here is derived from an EMBL/GenBank/DDBJ whole genome shotgun (WGS) entry which is preliminary data.</text>
</comment>
<dbReference type="eggNOG" id="ENOG5033D6H">
    <property type="taxonomic scope" value="Bacteria"/>
</dbReference>
<dbReference type="RefSeq" id="WP_006593073.1">
    <property type="nucleotide sequence ID" value="NZ_BAHD01000040.1"/>
</dbReference>
<dbReference type="EMBL" id="BAHD01000040">
    <property type="protein sequence ID" value="GAB96541.1"/>
    <property type="molecule type" value="Genomic_DNA"/>
</dbReference>
<protein>
    <submittedName>
        <fullName evidence="1">Uncharacterized protein</fullName>
    </submittedName>
</protein>
<name>K6WRS9_9MICO</name>
<reference evidence="1 2" key="1">
    <citation type="submission" date="2012-08" db="EMBL/GenBank/DDBJ databases">
        <title>Whole genome shotgun sequence of Kineosphaera limosa NBRC 100340.</title>
        <authorList>
            <person name="Yoshida I."/>
            <person name="Isaki S."/>
            <person name="Hosoyama A."/>
            <person name="Tsuchikane K."/>
            <person name="Katsumata H."/>
            <person name="Ando Y."/>
            <person name="Ohji S."/>
            <person name="Hamada M."/>
            <person name="Tamura T."/>
            <person name="Yamazoe A."/>
            <person name="Yamazaki S."/>
            <person name="Fujita N."/>
        </authorList>
    </citation>
    <scope>NUCLEOTIDE SEQUENCE [LARGE SCALE GENOMIC DNA]</scope>
    <source>
        <strain evidence="1 2">NBRC 100340</strain>
    </source>
</reference>
<evidence type="ECO:0000313" key="1">
    <source>
        <dbReference type="EMBL" id="GAB96541.1"/>
    </source>
</evidence>
<dbReference type="Proteomes" id="UP000008366">
    <property type="component" value="Unassembled WGS sequence"/>
</dbReference>
<accession>K6WRS9</accession>
<organism evidence="1 2">
    <name type="scientific">Kineosphaera limosa NBRC 100340</name>
    <dbReference type="NCBI Taxonomy" id="1184609"/>
    <lineage>
        <taxon>Bacteria</taxon>
        <taxon>Bacillati</taxon>
        <taxon>Actinomycetota</taxon>
        <taxon>Actinomycetes</taxon>
        <taxon>Micrococcales</taxon>
        <taxon>Dermatophilaceae</taxon>
        <taxon>Kineosphaera</taxon>
    </lineage>
</organism>
<gene>
    <name evidence="1" type="ORF">KILIM_040_00500</name>
</gene>
<dbReference type="OrthoDB" id="4630310at2"/>
<sequence length="86" mass="8960">MGEPGTVSADEPGSADVAQLAAQVRAHLDELAATPDPAAFRELLAISEYLGLALGTSARTLAAQGSWSRVAEQAGTTKQAAWSRWH</sequence>
<dbReference type="STRING" id="1184609.KILIM_040_00500"/>
<dbReference type="AlphaFoldDB" id="K6WRS9"/>
<evidence type="ECO:0000313" key="2">
    <source>
        <dbReference type="Proteomes" id="UP000008366"/>
    </source>
</evidence>
<keyword evidence="2" id="KW-1185">Reference proteome</keyword>
<proteinExistence type="predicted"/>